<evidence type="ECO:0000313" key="1">
    <source>
        <dbReference type="EMBL" id="XDJ14782.1"/>
    </source>
</evidence>
<dbReference type="EMBL" id="PQ015378">
    <property type="protein sequence ID" value="XDJ14782.1"/>
    <property type="molecule type" value="Genomic_DNA"/>
</dbReference>
<name>A0AB39CCY6_9VIRU</name>
<organism evidence="1">
    <name type="scientific">Pseudomonas phage RVTF4</name>
    <dbReference type="NCBI Taxonomy" id="3236931"/>
    <lineage>
        <taxon>Viruses</taxon>
    </lineage>
</organism>
<proteinExistence type="predicted"/>
<accession>A0AB39CCY6</accession>
<reference evidence="1" key="1">
    <citation type="submission" date="2024-07" db="EMBL/GenBank/DDBJ databases">
        <authorList>
            <person name="Bringhurst R.M."/>
            <person name="Homer T.E."/>
        </authorList>
    </citation>
    <scope>NUCLEOTIDE SEQUENCE</scope>
</reference>
<sequence>MGTHINTRFQALVKQPDGTMQFEDISSNYDERQHYNLFAWLNDVRNYNGITPIADTWRDCPPDLLHLDSYDRPGHWLLGSEIMDAVDRIHPVTESGMVHTWNKPKFNEEPDGYSRGSNVHDPLTAKDDVIRRDTGYAQRAWEECCNYKRIDHRCSGGKWVWKNGCSTWTGPKNKRAAPEKYRKKMRKYAERVGRFEYRHTWVISPSQRREEFAYFIKEIASLMKEHGEIRMLMNFG</sequence>
<protein>
    <submittedName>
        <fullName evidence="1">Uncharacterized protein</fullName>
    </submittedName>
</protein>